<feature type="region of interest" description="Disordered" evidence="1">
    <location>
        <begin position="62"/>
        <end position="87"/>
    </location>
</feature>
<dbReference type="Proteomes" id="UP000243499">
    <property type="component" value="Chromosome 2"/>
</dbReference>
<dbReference type="AlphaFoldDB" id="A0A2T8KMM4"/>
<dbReference type="Gramene" id="PVH63394">
    <property type="protein sequence ID" value="PVH63394"/>
    <property type="gene ID" value="PAHAL_2G020300"/>
</dbReference>
<accession>A0A2T8KMM4</accession>
<organism evidence="2">
    <name type="scientific">Panicum hallii</name>
    <dbReference type="NCBI Taxonomy" id="206008"/>
    <lineage>
        <taxon>Eukaryota</taxon>
        <taxon>Viridiplantae</taxon>
        <taxon>Streptophyta</taxon>
        <taxon>Embryophyta</taxon>
        <taxon>Tracheophyta</taxon>
        <taxon>Spermatophyta</taxon>
        <taxon>Magnoliopsida</taxon>
        <taxon>Liliopsida</taxon>
        <taxon>Poales</taxon>
        <taxon>Poaceae</taxon>
        <taxon>PACMAD clade</taxon>
        <taxon>Panicoideae</taxon>
        <taxon>Panicodae</taxon>
        <taxon>Paniceae</taxon>
        <taxon>Panicinae</taxon>
        <taxon>Panicum</taxon>
        <taxon>Panicum sect. Panicum</taxon>
    </lineage>
</organism>
<evidence type="ECO:0000313" key="2">
    <source>
        <dbReference type="EMBL" id="PVH63394.1"/>
    </source>
</evidence>
<gene>
    <name evidence="2" type="ORF">PAHAL_2G020300</name>
</gene>
<evidence type="ECO:0000256" key="1">
    <source>
        <dbReference type="SAM" id="MobiDB-lite"/>
    </source>
</evidence>
<reference evidence="2" key="1">
    <citation type="submission" date="2018-04" db="EMBL/GenBank/DDBJ databases">
        <title>WGS assembly of Panicum hallii.</title>
        <authorList>
            <person name="Lovell J."/>
            <person name="Jenkins J."/>
            <person name="Lowry D."/>
            <person name="Mamidi S."/>
            <person name="Sreedasyam A."/>
            <person name="Weng X."/>
            <person name="Barry K."/>
            <person name="Bonette J."/>
            <person name="Campitelli B."/>
            <person name="Daum C."/>
            <person name="Gordon S."/>
            <person name="Gould B."/>
            <person name="Lipzen A."/>
            <person name="Macqueen A."/>
            <person name="Palacio-Mejia J."/>
            <person name="Plott C."/>
            <person name="Shakirov E."/>
            <person name="Shu S."/>
            <person name="Yoshinaga Y."/>
            <person name="Zane M."/>
            <person name="Rokhsar D."/>
            <person name="Grimwood J."/>
            <person name="Schmutz J."/>
            <person name="Juenger T."/>
        </authorList>
    </citation>
    <scope>NUCLEOTIDE SEQUENCE [LARGE SCALE GENOMIC DNA]</scope>
    <source>
        <strain evidence="2">FIL2</strain>
    </source>
</reference>
<name>A0A2T8KMM4_9POAL</name>
<protein>
    <submittedName>
        <fullName evidence="2">Uncharacterized protein</fullName>
    </submittedName>
</protein>
<sequence>MERKKCLHVLWPCVQSEADDQRRQVLGRCWWSGRDGVRTSRGQRLIRHDELTSFGCCRLPRGRPPGRLVPGRSGLGRRLPGRQQAGS</sequence>
<feature type="compositionally biased region" description="Low complexity" evidence="1">
    <location>
        <begin position="65"/>
        <end position="87"/>
    </location>
</feature>
<proteinExistence type="predicted"/>
<dbReference type="EMBL" id="CM008047">
    <property type="protein sequence ID" value="PVH63394.1"/>
    <property type="molecule type" value="Genomic_DNA"/>
</dbReference>